<dbReference type="Pfam" id="PF00672">
    <property type="entry name" value="HAMP"/>
    <property type="match status" value="1"/>
</dbReference>
<evidence type="ECO:0000256" key="6">
    <source>
        <dbReference type="PROSITE-ProRule" id="PRU00284"/>
    </source>
</evidence>
<dbReference type="PANTHER" id="PTHR32089:SF112">
    <property type="entry name" value="LYSOZYME-LIKE PROTEIN-RELATED"/>
    <property type="match status" value="1"/>
</dbReference>
<feature type="transmembrane region" description="Helical" evidence="7">
    <location>
        <begin position="180"/>
        <end position="202"/>
    </location>
</feature>
<evidence type="ECO:0000313" key="10">
    <source>
        <dbReference type="EMBL" id="SPU37971.1"/>
    </source>
</evidence>
<evidence type="ECO:0000256" key="2">
    <source>
        <dbReference type="ARBA" id="ARBA00022475"/>
    </source>
</evidence>
<dbReference type="SMART" id="SM00304">
    <property type="entry name" value="HAMP"/>
    <property type="match status" value="1"/>
</dbReference>
<comment type="similarity">
    <text evidence="5">Belongs to the methyl-accepting chemotaxis (MCP) protein family.</text>
</comment>
<dbReference type="Pfam" id="PF00015">
    <property type="entry name" value="MCPsignal"/>
    <property type="match status" value="1"/>
</dbReference>
<evidence type="ECO:0000259" key="8">
    <source>
        <dbReference type="PROSITE" id="PS50111"/>
    </source>
</evidence>
<evidence type="ECO:0000256" key="3">
    <source>
        <dbReference type="ARBA" id="ARBA00023136"/>
    </source>
</evidence>
<keyword evidence="4 6" id="KW-0807">Transducer</keyword>
<dbReference type="AlphaFoldDB" id="A0A2X1B841"/>
<dbReference type="Proteomes" id="UP000251431">
    <property type="component" value="Unassembled WGS sequence"/>
</dbReference>
<name>A0A2X1B841_9BACI</name>
<dbReference type="InterPro" id="IPR004089">
    <property type="entry name" value="MCPsignal_dom"/>
</dbReference>
<dbReference type="Pfam" id="PF12729">
    <property type="entry name" value="4HB_MCP_1"/>
    <property type="match status" value="1"/>
</dbReference>
<dbReference type="EMBL" id="UAQE01000004">
    <property type="protein sequence ID" value="SPU37971.1"/>
    <property type="molecule type" value="Genomic_DNA"/>
</dbReference>
<evidence type="ECO:0000256" key="1">
    <source>
        <dbReference type="ARBA" id="ARBA00004236"/>
    </source>
</evidence>
<dbReference type="GO" id="GO:0007165">
    <property type="term" value="P:signal transduction"/>
    <property type="evidence" value="ECO:0007669"/>
    <property type="project" value="UniProtKB-KW"/>
</dbReference>
<dbReference type="CDD" id="cd11386">
    <property type="entry name" value="MCP_signal"/>
    <property type="match status" value="1"/>
</dbReference>
<dbReference type="PROSITE" id="PS50885">
    <property type="entry name" value="HAMP"/>
    <property type="match status" value="1"/>
</dbReference>
<dbReference type="RefSeq" id="WP_112118158.1">
    <property type="nucleotide sequence ID" value="NZ_UAQE01000004.1"/>
</dbReference>
<feature type="domain" description="HAMP" evidence="9">
    <location>
        <begin position="204"/>
        <end position="257"/>
    </location>
</feature>
<sequence>MSVRKKLNIGFISLTCLLFISSIVSFIQFKTTQNDLEEVLKHRMVQIQLTDKIQQQLASQGLFLRSYILNKKDETAKANLDRYEKLLPETVHELSTIVRSDYTKNIMQQITELQKELLSNSQKALQAFNSGNTDLALSIINNDVTKYNKDIFKLTTELLAYHDEQLQNVDQSVNQTVSRAIIIAISLLLASIIIGLYFMHMVKASIVLPLRKVIGAADTLAQGDLTIAELDHQSKDEIGTLANAVNTLKQNLAGLMTHIQDSASHLSAVSEELSASTEEVTATSDNIAQRIQNNVTHITSSASASQQSAVAMDETASGVQRIAEATQSLHHNAENLTQLAHTGGATIATAKEQMNMIALATSDIATLTQKLSKQSEEIGQITTVITAISEQTNLLALNAAIEAARAGEHGKGFAVVADEVRKLAEESNQSANQIVAITKEILTDTQNVAASVNNGLASVKDGVAKIHEAGDAFYSITSAVAAFTEQIEEISATSEEISASAEQVAASVTEIANVSNESATNSHMIAESVDEQVATMQQVNTVAEELSENAQQLQGLIQQFKL</sequence>
<evidence type="ECO:0000259" key="9">
    <source>
        <dbReference type="PROSITE" id="PS50885"/>
    </source>
</evidence>
<comment type="subcellular location">
    <subcellularLocation>
        <location evidence="1">Cell membrane</location>
    </subcellularLocation>
</comment>
<accession>A0A2X1B841</accession>
<feature type="domain" description="Methyl-accepting transducer" evidence="8">
    <location>
        <begin position="276"/>
        <end position="512"/>
    </location>
</feature>
<reference evidence="10 11" key="1">
    <citation type="submission" date="2018-06" db="EMBL/GenBank/DDBJ databases">
        <authorList>
            <consortium name="Pathogen Informatics"/>
            <person name="Doyle S."/>
        </authorList>
    </citation>
    <scope>NUCLEOTIDE SEQUENCE [LARGE SCALE GENOMIC DNA]</scope>
    <source>
        <strain evidence="10 11">NCTC7582</strain>
    </source>
</reference>
<evidence type="ECO:0000256" key="7">
    <source>
        <dbReference type="SAM" id="Phobius"/>
    </source>
</evidence>
<gene>
    <name evidence="10" type="primary">mcpB_13</name>
    <name evidence="10" type="ORF">NCTC7582_03916</name>
</gene>
<dbReference type="InterPro" id="IPR024478">
    <property type="entry name" value="HlyB_4HB_MCP"/>
</dbReference>
<dbReference type="STRING" id="1421.A2J09_12040"/>
<keyword evidence="7" id="KW-0812">Transmembrane</keyword>
<dbReference type="GO" id="GO:0005886">
    <property type="term" value="C:plasma membrane"/>
    <property type="evidence" value="ECO:0007669"/>
    <property type="project" value="UniProtKB-SubCell"/>
</dbReference>
<keyword evidence="3 7" id="KW-0472">Membrane</keyword>
<keyword evidence="2" id="KW-1003">Cell membrane</keyword>
<evidence type="ECO:0000256" key="5">
    <source>
        <dbReference type="ARBA" id="ARBA00029447"/>
    </source>
</evidence>
<evidence type="ECO:0000313" key="11">
    <source>
        <dbReference type="Proteomes" id="UP000251431"/>
    </source>
</evidence>
<dbReference type="PANTHER" id="PTHR32089">
    <property type="entry name" value="METHYL-ACCEPTING CHEMOTAXIS PROTEIN MCPB"/>
    <property type="match status" value="1"/>
</dbReference>
<proteinExistence type="inferred from homology"/>
<protein>
    <submittedName>
        <fullName evidence="10">Methyl-accepting chemotaxis protein</fullName>
    </submittedName>
</protein>
<organism evidence="10 11">
    <name type="scientific">Lysinibacillus capsici</name>
    <dbReference type="NCBI Taxonomy" id="2115968"/>
    <lineage>
        <taxon>Bacteria</taxon>
        <taxon>Bacillati</taxon>
        <taxon>Bacillota</taxon>
        <taxon>Bacilli</taxon>
        <taxon>Bacillales</taxon>
        <taxon>Bacillaceae</taxon>
        <taxon>Lysinibacillus</taxon>
    </lineage>
</organism>
<evidence type="ECO:0000256" key="4">
    <source>
        <dbReference type="ARBA" id="ARBA00023224"/>
    </source>
</evidence>
<dbReference type="InterPro" id="IPR003660">
    <property type="entry name" value="HAMP_dom"/>
</dbReference>
<dbReference type="Gene3D" id="1.10.287.950">
    <property type="entry name" value="Methyl-accepting chemotaxis protein"/>
    <property type="match status" value="1"/>
</dbReference>
<dbReference type="CDD" id="cd06225">
    <property type="entry name" value="HAMP"/>
    <property type="match status" value="1"/>
</dbReference>
<keyword evidence="7" id="KW-1133">Transmembrane helix</keyword>
<dbReference type="PROSITE" id="PS50111">
    <property type="entry name" value="CHEMOTAXIS_TRANSDUC_2"/>
    <property type="match status" value="1"/>
</dbReference>
<dbReference type="SUPFAM" id="SSF58104">
    <property type="entry name" value="Methyl-accepting chemotaxis protein (MCP) signaling domain"/>
    <property type="match status" value="1"/>
</dbReference>
<dbReference type="SMART" id="SM00283">
    <property type="entry name" value="MA"/>
    <property type="match status" value="1"/>
</dbReference>